<feature type="domain" description="Helicase C-terminal" evidence="6">
    <location>
        <begin position="1033"/>
        <end position="1190"/>
    </location>
</feature>
<dbReference type="InterPro" id="IPR027417">
    <property type="entry name" value="P-loop_NTPase"/>
</dbReference>
<name>A0A4U6QAJ4_9ACTN</name>
<dbReference type="GO" id="GO:0008270">
    <property type="term" value="F:zinc ion binding"/>
    <property type="evidence" value="ECO:0007669"/>
    <property type="project" value="UniProtKB-KW"/>
</dbReference>
<dbReference type="SMART" id="SM00487">
    <property type="entry name" value="DEXDc"/>
    <property type="match status" value="1"/>
</dbReference>
<dbReference type="Pfam" id="PF00271">
    <property type="entry name" value="Helicase_C"/>
    <property type="match status" value="1"/>
</dbReference>
<evidence type="ECO:0000259" key="4">
    <source>
        <dbReference type="PROSITE" id="PS50966"/>
    </source>
</evidence>
<evidence type="ECO:0000313" key="7">
    <source>
        <dbReference type="EMBL" id="TKV56963.1"/>
    </source>
</evidence>
<dbReference type="InterPro" id="IPR001650">
    <property type="entry name" value="Helicase_C-like"/>
</dbReference>
<evidence type="ECO:0000313" key="8">
    <source>
        <dbReference type="Proteomes" id="UP000306985"/>
    </source>
</evidence>
<keyword evidence="7" id="KW-0347">Helicase</keyword>
<keyword evidence="8" id="KW-1185">Reference proteome</keyword>
<reference evidence="7 8" key="1">
    <citation type="submission" date="2019-05" db="EMBL/GenBank/DDBJ databases">
        <title>Nakamurella sp. N5BH11, whole genome shotgun sequence.</title>
        <authorList>
            <person name="Tuo L."/>
        </authorList>
    </citation>
    <scope>NUCLEOTIDE SEQUENCE [LARGE SCALE GENOMIC DNA]</scope>
    <source>
        <strain evidence="7 8">N5BH11</strain>
    </source>
</reference>
<dbReference type="GO" id="GO:0016787">
    <property type="term" value="F:hydrolase activity"/>
    <property type="evidence" value="ECO:0007669"/>
    <property type="project" value="UniProtKB-KW"/>
</dbReference>
<feature type="region of interest" description="Disordered" evidence="3">
    <location>
        <begin position="181"/>
        <end position="205"/>
    </location>
</feature>
<dbReference type="PROSITE" id="PS51194">
    <property type="entry name" value="HELICASE_CTER"/>
    <property type="match status" value="1"/>
</dbReference>
<keyword evidence="2" id="KW-0862">Zinc</keyword>
<dbReference type="SMART" id="SM00490">
    <property type="entry name" value="HELICc"/>
    <property type="match status" value="1"/>
</dbReference>
<dbReference type="PROSITE" id="PS50966">
    <property type="entry name" value="ZF_SWIM"/>
    <property type="match status" value="1"/>
</dbReference>
<dbReference type="RefSeq" id="WP_137451350.1">
    <property type="nucleotide sequence ID" value="NZ_SZZH01000006.1"/>
</dbReference>
<evidence type="ECO:0000256" key="1">
    <source>
        <dbReference type="ARBA" id="ARBA00022801"/>
    </source>
</evidence>
<evidence type="ECO:0000256" key="3">
    <source>
        <dbReference type="SAM" id="MobiDB-lite"/>
    </source>
</evidence>
<dbReference type="Pfam" id="PF04434">
    <property type="entry name" value="SWIM"/>
    <property type="match status" value="1"/>
</dbReference>
<dbReference type="Pfam" id="PF00176">
    <property type="entry name" value="SNF2-rel_dom"/>
    <property type="match status" value="1"/>
</dbReference>
<keyword evidence="7" id="KW-0547">Nucleotide-binding</keyword>
<protein>
    <submittedName>
        <fullName evidence="7">Helicase SNF2</fullName>
    </submittedName>
</protein>
<dbReference type="Gene3D" id="3.40.50.300">
    <property type="entry name" value="P-loop containing nucleotide triphosphate hydrolases"/>
    <property type="match status" value="1"/>
</dbReference>
<accession>A0A4U6QAJ4</accession>
<dbReference type="PROSITE" id="PS51192">
    <property type="entry name" value="HELICASE_ATP_BIND_1"/>
    <property type="match status" value="1"/>
</dbReference>
<keyword evidence="2" id="KW-0863">Zinc-finger</keyword>
<dbReference type="AlphaFoldDB" id="A0A4U6QAJ4"/>
<dbReference type="InterPro" id="IPR007527">
    <property type="entry name" value="Znf_SWIM"/>
</dbReference>
<evidence type="ECO:0000259" key="6">
    <source>
        <dbReference type="PROSITE" id="PS51194"/>
    </source>
</evidence>
<organism evidence="7 8">
    <name type="scientific">Nakamurella flava</name>
    <dbReference type="NCBI Taxonomy" id="2576308"/>
    <lineage>
        <taxon>Bacteria</taxon>
        <taxon>Bacillati</taxon>
        <taxon>Actinomycetota</taxon>
        <taxon>Actinomycetes</taxon>
        <taxon>Nakamurellales</taxon>
        <taxon>Nakamurellaceae</taxon>
        <taxon>Nakamurella</taxon>
    </lineage>
</organism>
<dbReference type="InterPro" id="IPR049730">
    <property type="entry name" value="SNF2/RAD54-like_C"/>
</dbReference>
<dbReference type="OrthoDB" id="9760715at2"/>
<feature type="domain" description="Helicase ATP-binding" evidence="5">
    <location>
        <begin position="742"/>
        <end position="905"/>
    </location>
</feature>
<feature type="domain" description="SWIM-type" evidence="4">
    <location>
        <begin position="83"/>
        <end position="117"/>
    </location>
</feature>
<dbReference type="PANTHER" id="PTHR10799">
    <property type="entry name" value="SNF2/RAD54 HELICASE FAMILY"/>
    <property type="match status" value="1"/>
</dbReference>
<gene>
    <name evidence="7" type="ORF">FDO65_19230</name>
</gene>
<evidence type="ECO:0000259" key="5">
    <source>
        <dbReference type="PROSITE" id="PS51192"/>
    </source>
</evidence>
<keyword evidence="1" id="KW-0378">Hydrolase</keyword>
<sequence>MSGSWPPSRVRAIGSAAARRSTPRPGLRVIDAEFLRIVGAATYARGRSLAFSDAVHIQSSGPGELVAAVRGTRARPYRTRVSFALDAQDRVRSFSGECTCPVGLDCKHAVAVLISHLAREEDELHATDEPDTADGSTVDSWWADGEGWAAEEPSAWGELDPFEPDAPEGSDLTRDLLSSLTERRWGGRGPGRKPEADGPAVDPAPEWERSLRGLLALPRPVRSAGQPLALLVDITLGGGAARSRSGGAAGAAGTARIALRPAHRGAHGRWIRTGVTWTDLLPSGAALRYAPDHVAALHELAELAAPRQVSGWFDVADRGGRLWALLDAAALAGVEIVTAQGLRPVQISTEPATLWTDVVRADDTGDLTVTTGLSLAGEHLRPTRFRWFGDPVAGVLTWPEGGGPDGRLLLAPVAGVVPTALSALARAASMTIPAADADRFLEAFLPRLRRVAAVASPDGTVALPDPDRPRLRLTARHAAGAHLRPRVTVRWDWQDPRSGEWRNWDALTARPAERGVLQELVAALAGDGLVPAVLLSDDSADLPAPTTELTGLAAAEFVHRQWPVLRDDPRLITEETGAAPGHRPATGPVQIDLGGSPSDEPRDPTGADWFDLDLTVLVDDEPVPFESVFLALACGDDVAVTPGGTYFPLDAQQWGPLRQLIEESRGLYELPGQQVRFAGDGGTRWAELVASGLLSRQALRWQQQLGGLAAKDPAELTAFEDLDVDFRATLRGYQRTGVQWLRRREEAGVGGILADDMGLGKTVQTLAMIAAARRRDPAAGPFLVVAPTSVVGNWATEAAAFTPGLQVRVVAAGRRRRGRSLAATVDGADIVVTSYALFRLDKDEYRALPWSGLILDEAQFVKNRTSQAYDCALRLPARVKFAVTGTPLENNLGELWALLSITVPGLFADPDAFDEYYRQPAERGDTERLAQLRRRIARFLLRRTKEEAAPDLPPKQEQVLHLELTPGHRRLYDRQLQRERRKVLGLLAADEGGGAHRLEILRSLTRMRQLSLDPSLVDGVIPPDTRTPPRSAKLDRLVEHVTEIAAGGHRTLVFSQFTSFLDRAQAELEQAGIECCRLDGSTRDRPAVIERFRTGTAPVFLISLKAGGFGLNLVEADYCILLDPWWNPAAENQAVDRAHRIGQQRTVVVYRYVSADTVEEKVMALKAGKAALFDAVLGPAGGGVAGADLRADGDPHLSAADIRALLS</sequence>
<evidence type="ECO:0000256" key="2">
    <source>
        <dbReference type="PROSITE-ProRule" id="PRU00325"/>
    </source>
</evidence>
<keyword evidence="2" id="KW-0479">Metal-binding</keyword>
<dbReference type="CDD" id="cd18793">
    <property type="entry name" value="SF2_C_SNF"/>
    <property type="match status" value="1"/>
</dbReference>
<dbReference type="EMBL" id="SZZH01000006">
    <property type="protein sequence ID" value="TKV56963.1"/>
    <property type="molecule type" value="Genomic_DNA"/>
</dbReference>
<feature type="region of interest" description="Disordered" evidence="3">
    <location>
        <begin position="575"/>
        <end position="606"/>
    </location>
</feature>
<dbReference type="Proteomes" id="UP000306985">
    <property type="component" value="Unassembled WGS sequence"/>
</dbReference>
<keyword evidence="7" id="KW-0067">ATP-binding</keyword>
<dbReference type="SUPFAM" id="SSF52540">
    <property type="entry name" value="P-loop containing nucleoside triphosphate hydrolases"/>
    <property type="match status" value="2"/>
</dbReference>
<dbReference type="InterPro" id="IPR014001">
    <property type="entry name" value="Helicase_ATP-bd"/>
</dbReference>
<dbReference type="GO" id="GO:0005524">
    <property type="term" value="F:ATP binding"/>
    <property type="evidence" value="ECO:0007669"/>
    <property type="project" value="InterPro"/>
</dbReference>
<comment type="caution">
    <text evidence="7">The sequence shown here is derived from an EMBL/GenBank/DDBJ whole genome shotgun (WGS) entry which is preliminary data.</text>
</comment>
<dbReference type="InterPro" id="IPR038718">
    <property type="entry name" value="SNF2-like_sf"/>
</dbReference>
<dbReference type="Gene3D" id="3.40.50.10810">
    <property type="entry name" value="Tandem AAA-ATPase domain"/>
    <property type="match status" value="1"/>
</dbReference>
<dbReference type="InterPro" id="IPR000330">
    <property type="entry name" value="SNF2_N"/>
</dbReference>
<dbReference type="GO" id="GO:0004386">
    <property type="term" value="F:helicase activity"/>
    <property type="evidence" value="ECO:0007669"/>
    <property type="project" value="UniProtKB-KW"/>
</dbReference>
<proteinExistence type="predicted"/>